<evidence type="ECO:0000256" key="3">
    <source>
        <dbReference type="ARBA" id="ARBA00005638"/>
    </source>
</evidence>
<name>W8U9U5_PEPAC</name>
<comment type="catalytic activity">
    <reaction evidence="7 8">
        <text>4 porphobilinogen + H2O = hydroxymethylbilane + 4 NH4(+)</text>
        <dbReference type="Rhea" id="RHEA:13185"/>
        <dbReference type="ChEBI" id="CHEBI:15377"/>
        <dbReference type="ChEBI" id="CHEBI:28938"/>
        <dbReference type="ChEBI" id="CHEBI:57845"/>
        <dbReference type="ChEBI" id="CHEBI:58126"/>
        <dbReference type="EC" id="2.5.1.61"/>
    </reaction>
</comment>
<dbReference type="eggNOG" id="COG0181">
    <property type="taxonomic scope" value="Bacteria"/>
</dbReference>
<evidence type="ECO:0000256" key="1">
    <source>
        <dbReference type="ARBA" id="ARBA00002869"/>
    </source>
</evidence>
<dbReference type="GO" id="GO:0005737">
    <property type="term" value="C:cytoplasm"/>
    <property type="evidence" value="ECO:0007669"/>
    <property type="project" value="UniProtKB-UniRule"/>
</dbReference>
<evidence type="ECO:0000256" key="2">
    <source>
        <dbReference type="ARBA" id="ARBA00004735"/>
    </source>
</evidence>
<dbReference type="InterPro" id="IPR000860">
    <property type="entry name" value="HemC"/>
</dbReference>
<geneLocation type="plasmid" evidence="11 12">
    <name>EAL2_808p</name>
</geneLocation>
<evidence type="ECO:0000313" key="12">
    <source>
        <dbReference type="Proteomes" id="UP000019591"/>
    </source>
</evidence>
<dbReference type="GO" id="GO:0006782">
    <property type="term" value="P:protoporphyrinogen IX biosynthetic process"/>
    <property type="evidence" value="ECO:0007669"/>
    <property type="project" value="UniProtKB-UniRule"/>
</dbReference>
<dbReference type="Pfam" id="PF01379">
    <property type="entry name" value="Porphobil_deam"/>
    <property type="match status" value="1"/>
</dbReference>
<proteinExistence type="inferred from homology"/>
<comment type="similarity">
    <text evidence="3 8">Belongs to the HMBS family.</text>
</comment>
<dbReference type="InterPro" id="IPR036803">
    <property type="entry name" value="Porphobilinogen_deaminase_C_sf"/>
</dbReference>
<dbReference type="OrthoDB" id="9810298at2"/>
<feature type="domain" description="Porphobilinogen deaminase C-terminal" evidence="10">
    <location>
        <begin position="228"/>
        <end position="297"/>
    </location>
</feature>
<evidence type="ECO:0000256" key="7">
    <source>
        <dbReference type="ARBA" id="ARBA00048169"/>
    </source>
</evidence>
<dbReference type="PATRIC" id="fig|1286171.3.peg.2288"/>
<organism evidence="11 12">
    <name type="scientific">Peptoclostridium acidaminophilum DSM 3953</name>
    <dbReference type="NCBI Taxonomy" id="1286171"/>
    <lineage>
        <taxon>Bacteria</taxon>
        <taxon>Bacillati</taxon>
        <taxon>Bacillota</taxon>
        <taxon>Clostridia</taxon>
        <taxon>Peptostreptococcales</taxon>
        <taxon>Peptoclostridiaceae</taxon>
        <taxon>Peptoclostridium</taxon>
    </lineage>
</organism>
<reference evidence="11 12" key="1">
    <citation type="journal article" date="2014" name="Genome Announc.">
        <title>Complete Genome Sequence of Amino Acid-Utilizing Eubacterium acidaminophilum al-2 (DSM 3953).</title>
        <authorList>
            <person name="Poehlein A."/>
            <person name="Andreesen J.R."/>
            <person name="Daniel R."/>
        </authorList>
    </citation>
    <scope>NUCLEOTIDE SEQUENCE [LARGE SCALE GENOMIC DNA]</scope>
    <source>
        <strain evidence="11 12">DSM 3953</strain>
        <plasmid evidence="12">Plasmid EAL2_808p</plasmid>
    </source>
</reference>
<dbReference type="Proteomes" id="UP000019591">
    <property type="component" value="Plasmid EAL2_808p"/>
</dbReference>
<accession>W8U9U5</accession>
<dbReference type="HAMAP" id="MF_00260">
    <property type="entry name" value="Porphobil_deam"/>
    <property type="match status" value="1"/>
</dbReference>
<evidence type="ECO:0000256" key="5">
    <source>
        <dbReference type="ARBA" id="ARBA00022679"/>
    </source>
</evidence>
<dbReference type="AlphaFoldDB" id="W8U9U5"/>
<dbReference type="FunFam" id="3.40.190.10:FF:000004">
    <property type="entry name" value="Porphobilinogen deaminase"/>
    <property type="match status" value="1"/>
</dbReference>
<dbReference type="SUPFAM" id="SSF53850">
    <property type="entry name" value="Periplasmic binding protein-like II"/>
    <property type="match status" value="1"/>
</dbReference>
<evidence type="ECO:0000256" key="8">
    <source>
        <dbReference type="HAMAP-Rule" id="MF_00260"/>
    </source>
</evidence>
<dbReference type="HOGENOM" id="CLU_019704_0_2_9"/>
<dbReference type="SUPFAM" id="SSF54782">
    <property type="entry name" value="Porphobilinogen deaminase (hydroxymethylbilane synthase), C-terminal domain"/>
    <property type="match status" value="1"/>
</dbReference>
<comment type="function">
    <text evidence="1 8">Tetrapolymerization of the monopyrrole PBG into the hydroxymethylbilane pre-uroporphyrinogen in several discrete steps.</text>
</comment>
<dbReference type="KEGG" id="eac:EAL2_808p01100"/>
<keyword evidence="11" id="KW-0614">Plasmid</keyword>
<feature type="domain" description="Porphobilinogen deaminase N-terminal" evidence="9">
    <location>
        <begin position="6"/>
        <end position="213"/>
    </location>
</feature>
<dbReference type="Gene3D" id="3.40.190.10">
    <property type="entry name" value="Periplasmic binding protein-like II"/>
    <property type="match status" value="2"/>
</dbReference>
<dbReference type="InterPro" id="IPR022417">
    <property type="entry name" value="Porphobilin_deaminase_N"/>
</dbReference>
<comment type="cofactor">
    <cofactor evidence="8">
        <name>dipyrromethane</name>
        <dbReference type="ChEBI" id="CHEBI:60342"/>
    </cofactor>
    <text evidence="8">Binds 1 dipyrromethane group covalently.</text>
</comment>
<protein>
    <recommendedName>
        <fullName evidence="8">Porphobilinogen deaminase</fullName>
        <shortName evidence="8">PBG</shortName>
        <ecNumber evidence="8">2.5.1.61</ecNumber>
    </recommendedName>
    <alternativeName>
        <fullName evidence="8">Hydroxymethylbilane synthase</fullName>
        <shortName evidence="8">HMBS</shortName>
    </alternativeName>
    <alternativeName>
        <fullName evidence="8">Pre-uroporphyrinogen synthase</fullName>
    </alternativeName>
</protein>
<gene>
    <name evidence="8 11" type="primary">hemC</name>
    <name evidence="11" type="ORF">EAL2_808p01100</name>
</gene>
<evidence type="ECO:0000256" key="4">
    <source>
        <dbReference type="ARBA" id="ARBA00011245"/>
    </source>
</evidence>
<dbReference type="NCBIfam" id="TIGR00212">
    <property type="entry name" value="hemC"/>
    <property type="match status" value="1"/>
</dbReference>
<evidence type="ECO:0000313" key="11">
    <source>
        <dbReference type="EMBL" id="AHM57616.1"/>
    </source>
</evidence>
<keyword evidence="12" id="KW-1185">Reference proteome</keyword>
<dbReference type="InterPro" id="IPR022418">
    <property type="entry name" value="Porphobilinogen_deaminase_C"/>
</dbReference>
<evidence type="ECO:0000256" key="6">
    <source>
        <dbReference type="ARBA" id="ARBA00023244"/>
    </source>
</evidence>
<sequence>MDAKKIKVGTRGSALALAQTEWVIARLKEKSPEAQFEIEIIKTKGDKILDVALDKIGDKGLFVKEIERELLSGAIDMAVHSMKDMPSETPSGLMICKTPVREDPRDALVLREGIGNLSELPPGAVIGTGSKRRECQLLSMRSDIKTTGIRGNIVTRLKKMSEQGMDGIMLAAAGLKRLGLEGRISQYMSLDSFLPAPAQGALAIQVRAGDSMLISLAESISDNETCIQTMAERAFLEASGGGCHMPIGAYCSIDGERLRLDGLLGREDGSAAVRRSIEGKAGEESELGRKLAQMMLKELSGNEG</sequence>
<dbReference type="FunFam" id="3.40.190.10:FF:000005">
    <property type="entry name" value="Porphobilinogen deaminase"/>
    <property type="match status" value="1"/>
</dbReference>
<dbReference type="RefSeq" id="WP_041693207.1">
    <property type="nucleotide sequence ID" value="NZ_CP007453.1"/>
</dbReference>
<evidence type="ECO:0000259" key="9">
    <source>
        <dbReference type="Pfam" id="PF01379"/>
    </source>
</evidence>
<dbReference type="EMBL" id="CP007453">
    <property type="protein sequence ID" value="AHM57616.1"/>
    <property type="molecule type" value="Genomic_DNA"/>
</dbReference>
<dbReference type="EC" id="2.5.1.61" evidence="8"/>
<feature type="modified residue" description="S-(dipyrrolylmethanemethyl)cysteine" evidence="8">
    <location>
        <position position="243"/>
    </location>
</feature>
<keyword evidence="6 8" id="KW-0627">Porphyrin biosynthesis</keyword>
<dbReference type="PIRSF" id="PIRSF001438">
    <property type="entry name" value="4pyrrol_synth_OHMeBilane_synth"/>
    <property type="match status" value="1"/>
</dbReference>
<evidence type="ECO:0000259" key="10">
    <source>
        <dbReference type="Pfam" id="PF03900"/>
    </source>
</evidence>
<dbReference type="Pfam" id="PF03900">
    <property type="entry name" value="Porphobil_deamC"/>
    <property type="match status" value="1"/>
</dbReference>
<dbReference type="Gene3D" id="3.30.160.40">
    <property type="entry name" value="Porphobilinogen deaminase, C-terminal domain"/>
    <property type="match status" value="1"/>
</dbReference>
<comment type="pathway">
    <text evidence="2">Porphyrin-containing compound metabolism; protoporphyrin-IX biosynthesis; coproporphyrinogen-III from 5-aminolevulinate: step 2/4.</text>
</comment>
<dbReference type="GO" id="GO:0004418">
    <property type="term" value="F:hydroxymethylbilane synthase activity"/>
    <property type="evidence" value="ECO:0007669"/>
    <property type="project" value="UniProtKB-UniRule"/>
</dbReference>
<keyword evidence="5 8" id="KW-0808">Transferase</keyword>
<comment type="miscellaneous">
    <text evidence="8">The porphobilinogen subunits are added to the dipyrromethane group.</text>
</comment>
<dbReference type="PANTHER" id="PTHR11557">
    <property type="entry name" value="PORPHOBILINOGEN DEAMINASE"/>
    <property type="match status" value="1"/>
</dbReference>
<dbReference type="PANTHER" id="PTHR11557:SF0">
    <property type="entry name" value="PORPHOBILINOGEN DEAMINASE"/>
    <property type="match status" value="1"/>
</dbReference>
<dbReference type="PRINTS" id="PR00151">
    <property type="entry name" value="PORPHBDMNASE"/>
</dbReference>
<comment type="subunit">
    <text evidence="4 8">Monomer.</text>
</comment>